<dbReference type="GO" id="GO:0005829">
    <property type="term" value="C:cytosol"/>
    <property type="evidence" value="ECO:0007669"/>
    <property type="project" value="TreeGrafter"/>
</dbReference>
<dbReference type="PANTHER" id="PTHR22617">
    <property type="entry name" value="CHEMOTAXIS SENSOR HISTIDINE KINASE-RELATED"/>
    <property type="match status" value="1"/>
</dbReference>
<sequence>MNAALSQTEVPAQYLTFTLGAETFALEITQIKEIIEYGHLTPVPMMPEFIRGVINLRGRVVPAIDLKARFNRDAVAVGKRTCIVIIEVIHDDSQYDIGIVVDAVSAVLDIAGSDIEPAPAFGAKIRSDFIQGMAKVEGEFIIILDVAKVLSVDEMVLLAEANQMTPPVQADISR</sequence>
<dbReference type="SMART" id="SM00260">
    <property type="entry name" value="CheW"/>
    <property type="match status" value="1"/>
</dbReference>
<organism evidence="2 3">
    <name type="scientific">Oleiphilus messinensis</name>
    <dbReference type="NCBI Taxonomy" id="141451"/>
    <lineage>
        <taxon>Bacteria</taxon>
        <taxon>Pseudomonadati</taxon>
        <taxon>Pseudomonadota</taxon>
        <taxon>Gammaproteobacteria</taxon>
        <taxon>Oceanospirillales</taxon>
        <taxon>Oleiphilaceae</taxon>
        <taxon>Oleiphilus</taxon>
    </lineage>
</organism>
<dbReference type="RefSeq" id="WP_087464066.1">
    <property type="nucleotide sequence ID" value="NZ_CP021425.1"/>
</dbReference>
<accession>A0A1Y0IHQ5</accession>
<dbReference type="PANTHER" id="PTHR22617:SF41">
    <property type="entry name" value="CHEMOTAXIS SIGNAL TRANSDUCTION SYSTEM ADAPTOR PROTEIN CHEW"/>
    <property type="match status" value="1"/>
</dbReference>
<evidence type="ECO:0000313" key="2">
    <source>
        <dbReference type="EMBL" id="ARU59386.1"/>
    </source>
</evidence>
<dbReference type="InterPro" id="IPR039315">
    <property type="entry name" value="CheW"/>
</dbReference>
<dbReference type="GO" id="GO:0007165">
    <property type="term" value="P:signal transduction"/>
    <property type="evidence" value="ECO:0007669"/>
    <property type="project" value="InterPro"/>
</dbReference>
<keyword evidence="3" id="KW-1185">Reference proteome</keyword>
<protein>
    <submittedName>
        <fullName evidence="2">Chemotaxis signal transduction protein CheW</fullName>
    </submittedName>
</protein>
<evidence type="ECO:0000259" key="1">
    <source>
        <dbReference type="PROSITE" id="PS50851"/>
    </source>
</evidence>
<name>A0A1Y0IHQ5_9GAMM</name>
<dbReference type="EMBL" id="CP021425">
    <property type="protein sequence ID" value="ARU59386.1"/>
    <property type="molecule type" value="Genomic_DNA"/>
</dbReference>
<evidence type="ECO:0000313" key="3">
    <source>
        <dbReference type="Proteomes" id="UP000196027"/>
    </source>
</evidence>
<dbReference type="OrthoDB" id="9790406at2"/>
<dbReference type="Pfam" id="PF01584">
    <property type="entry name" value="CheW"/>
    <property type="match status" value="1"/>
</dbReference>
<feature type="domain" description="CheW-like" evidence="1">
    <location>
        <begin position="11"/>
        <end position="155"/>
    </location>
</feature>
<dbReference type="InterPro" id="IPR002545">
    <property type="entry name" value="CheW-lke_dom"/>
</dbReference>
<proteinExistence type="predicted"/>
<dbReference type="GO" id="GO:0006935">
    <property type="term" value="P:chemotaxis"/>
    <property type="evidence" value="ECO:0007669"/>
    <property type="project" value="InterPro"/>
</dbReference>
<dbReference type="InterPro" id="IPR036061">
    <property type="entry name" value="CheW-like_dom_sf"/>
</dbReference>
<dbReference type="KEGG" id="ome:OLMES_5406"/>
<dbReference type="Proteomes" id="UP000196027">
    <property type="component" value="Chromosome"/>
</dbReference>
<dbReference type="PROSITE" id="PS50851">
    <property type="entry name" value="CHEW"/>
    <property type="match status" value="1"/>
</dbReference>
<dbReference type="Gene3D" id="2.40.50.180">
    <property type="entry name" value="CheA-289, Domain 4"/>
    <property type="match status" value="1"/>
</dbReference>
<dbReference type="SUPFAM" id="SSF50341">
    <property type="entry name" value="CheW-like"/>
    <property type="match status" value="1"/>
</dbReference>
<reference evidence="2 3" key="1">
    <citation type="submission" date="2017-05" db="EMBL/GenBank/DDBJ databases">
        <title>Genomic insights into alkan degradation activity of Oleiphilus messinensis.</title>
        <authorList>
            <person name="Kozyavkin S.A."/>
            <person name="Slesarev A.I."/>
            <person name="Golyshin P.N."/>
            <person name="Korzhenkov A."/>
            <person name="Golyshina O.N."/>
            <person name="Toshchakov S.V."/>
        </authorList>
    </citation>
    <scope>NUCLEOTIDE SEQUENCE [LARGE SCALE GENOMIC DNA]</scope>
    <source>
        <strain evidence="2 3">ME102</strain>
    </source>
</reference>
<dbReference type="AlphaFoldDB" id="A0A1Y0IHQ5"/>
<dbReference type="Gene3D" id="2.30.30.40">
    <property type="entry name" value="SH3 Domains"/>
    <property type="match status" value="1"/>
</dbReference>
<gene>
    <name evidence="2" type="ORF">OLMES_5406</name>
</gene>